<evidence type="ECO:0000313" key="1">
    <source>
        <dbReference type="EMBL" id="KAJ7736668.1"/>
    </source>
</evidence>
<gene>
    <name evidence="1" type="ORF">B0H16DRAFT_1379997</name>
</gene>
<name>A0AAD7MXR0_9AGAR</name>
<proteinExistence type="predicted"/>
<organism evidence="1 2">
    <name type="scientific">Mycena metata</name>
    <dbReference type="NCBI Taxonomy" id="1033252"/>
    <lineage>
        <taxon>Eukaryota</taxon>
        <taxon>Fungi</taxon>
        <taxon>Dikarya</taxon>
        <taxon>Basidiomycota</taxon>
        <taxon>Agaricomycotina</taxon>
        <taxon>Agaricomycetes</taxon>
        <taxon>Agaricomycetidae</taxon>
        <taxon>Agaricales</taxon>
        <taxon>Marasmiineae</taxon>
        <taxon>Mycenaceae</taxon>
        <taxon>Mycena</taxon>
    </lineage>
</organism>
<dbReference type="AlphaFoldDB" id="A0AAD7MXR0"/>
<protein>
    <recommendedName>
        <fullName evidence="3">F-box domain-containing protein</fullName>
    </recommendedName>
</protein>
<reference evidence="1" key="1">
    <citation type="submission" date="2023-03" db="EMBL/GenBank/DDBJ databases">
        <title>Massive genome expansion in bonnet fungi (Mycena s.s.) driven by repeated elements and novel gene families across ecological guilds.</title>
        <authorList>
            <consortium name="Lawrence Berkeley National Laboratory"/>
            <person name="Harder C.B."/>
            <person name="Miyauchi S."/>
            <person name="Viragh M."/>
            <person name="Kuo A."/>
            <person name="Thoen E."/>
            <person name="Andreopoulos B."/>
            <person name="Lu D."/>
            <person name="Skrede I."/>
            <person name="Drula E."/>
            <person name="Henrissat B."/>
            <person name="Morin E."/>
            <person name="Kohler A."/>
            <person name="Barry K."/>
            <person name="LaButti K."/>
            <person name="Morin E."/>
            <person name="Salamov A."/>
            <person name="Lipzen A."/>
            <person name="Mereny Z."/>
            <person name="Hegedus B."/>
            <person name="Baldrian P."/>
            <person name="Stursova M."/>
            <person name="Weitz H."/>
            <person name="Taylor A."/>
            <person name="Grigoriev I.V."/>
            <person name="Nagy L.G."/>
            <person name="Martin F."/>
            <person name="Kauserud H."/>
        </authorList>
    </citation>
    <scope>NUCLEOTIDE SEQUENCE</scope>
    <source>
        <strain evidence="1">CBHHK182m</strain>
    </source>
</reference>
<evidence type="ECO:0008006" key="3">
    <source>
        <dbReference type="Google" id="ProtNLM"/>
    </source>
</evidence>
<keyword evidence="2" id="KW-1185">Reference proteome</keyword>
<dbReference type="Proteomes" id="UP001215598">
    <property type="component" value="Unassembled WGS sequence"/>
</dbReference>
<accession>A0AAD7MXR0</accession>
<dbReference type="EMBL" id="JARKIB010000120">
    <property type="protein sequence ID" value="KAJ7736668.1"/>
    <property type="molecule type" value="Genomic_DNA"/>
</dbReference>
<sequence length="511" mass="57623">MKVQATGILDLPTELLITIFENGSFPPSILYSLAFLCRRLHFVVLPIYLARHGLTPGSNSVVLPLQVDRRDPLTALQTALFTPPKTDNITCMFPPSRIMTLSTLLPQLKRLENYIYNLASVKTVTLQMDLPESIFLSTGNDDALRRWSVGLERLLNCILERNSRSLTMMYGRQFTRTYVHVPSITHRSSITRLLADFPRRSRTETQDFRRVEEQGDSRIELSLPTSLHSSTQLSSLVIQSAILILPPALRWTLVVLRHCPITSLTLDFGVQDWAVWRTVIPLIISAAPGLTTLILLEVNHIHDDHILEFLPQFALLRHLTIISQGQFELGFASPLPQLPDLETLRASPMFIDYLLRHPWCFPKIKSICVVWPKLLLRDPTNLEVLMAAVSRIIDTLDERKLSPSLSVSASTMLYPAATLTRSSLGSFPAFFGRIQALELTAKPLYYPDIGDMAAWTAIFPRVRRVDFTLARSTIITSDFGPDVARLVRTVKATKFLNEIIVNGVVHKLIEA</sequence>
<evidence type="ECO:0000313" key="2">
    <source>
        <dbReference type="Proteomes" id="UP001215598"/>
    </source>
</evidence>
<comment type="caution">
    <text evidence="1">The sequence shown here is derived from an EMBL/GenBank/DDBJ whole genome shotgun (WGS) entry which is preliminary data.</text>
</comment>